<dbReference type="OrthoDB" id="5868322at2759"/>
<evidence type="ECO:0000313" key="1">
    <source>
        <dbReference type="EMBL" id="VDP45443.1"/>
    </source>
</evidence>
<reference evidence="3" key="2">
    <citation type="submission" date="2019-09" db="UniProtKB">
        <authorList>
            <consortium name="WormBaseParasite"/>
        </authorList>
    </citation>
    <scope>IDENTIFICATION</scope>
</reference>
<dbReference type="Proteomes" id="UP000050761">
    <property type="component" value="Unassembled WGS sequence"/>
</dbReference>
<sequence>MSDDEHLVSDDEYAVSDDEYFDRMLEEVQGDDVNAESKGNIRNKFLFLWYTLYLFMQSKGNTKNGLLLLRSDTVDETVQCAFCSAEARHYSDSCPVVITGDERFRTRRPCWYCKKIEGTIVEDLIPDDRGHHKALCPVPDKRSVVRERLTQVQREIDRMWPR</sequence>
<reference evidence="1 2" key="1">
    <citation type="submission" date="2018-11" db="EMBL/GenBank/DDBJ databases">
        <authorList>
            <consortium name="Pathogen Informatics"/>
        </authorList>
    </citation>
    <scope>NUCLEOTIDE SEQUENCE [LARGE SCALE GENOMIC DNA]</scope>
</reference>
<accession>A0A183GP80</accession>
<name>A0A183GP80_HELPZ</name>
<gene>
    <name evidence="1" type="ORF">HPBE_LOCUS24499</name>
</gene>
<evidence type="ECO:0000313" key="2">
    <source>
        <dbReference type="Proteomes" id="UP000050761"/>
    </source>
</evidence>
<keyword evidence="2" id="KW-1185">Reference proteome</keyword>
<dbReference type="WBParaSite" id="HPBE_0002450001-mRNA-1">
    <property type="protein sequence ID" value="HPBE_0002450001-mRNA-1"/>
    <property type="gene ID" value="HPBE_0002450001"/>
</dbReference>
<accession>A0A3P8HGF7</accession>
<evidence type="ECO:0000313" key="3">
    <source>
        <dbReference type="WBParaSite" id="HPBE_0002450001-mRNA-1"/>
    </source>
</evidence>
<dbReference type="AlphaFoldDB" id="A0A183GP80"/>
<protein>
    <submittedName>
        <fullName evidence="3">CCHC-type domain-containing protein</fullName>
    </submittedName>
</protein>
<dbReference type="EMBL" id="UZAH01036437">
    <property type="protein sequence ID" value="VDP45443.1"/>
    <property type="molecule type" value="Genomic_DNA"/>
</dbReference>
<proteinExistence type="predicted"/>
<organism evidence="2 3">
    <name type="scientific">Heligmosomoides polygyrus</name>
    <name type="common">Parasitic roundworm</name>
    <dbReference type="NCBI Taxonomy" id="6339"/>
    <lineage>
        <taxon>Eukaryota</taxon>
        <taxon>Metazoa</taxon>
        <taxon>Ecdysozoa</taxon>
        <taxon>Nematoda</taxon>
        <taxon>Chromadorea</taxon>
        <taxon>Rhabditida</taxon>
        <taxon>Rhabditina</taxon>
        <taxon>Rhabditomorpha</taxon>
        <taxon>Strongyloidea</taxon>
        <taxon>Heligmosomidae</taxon>
        <taxon>Heligmosomoides</taxon>
    </lineage>
</organism>